<keyword evidence="1" id="KW-0812">Transmembrane</keyword>
<organism evidence="2 3">
    <name type="scientific">Aerosticca soli</name>
    <dbReference type="NCBI Taxonomy" id="2010829"/>
    <lineage>
        <taxon>Bacteria</taxon>
        <taxon>Pseudomonadati</taxon>
        <taxon>Pseudomonadota</taxon>
        <taxon>Gammaproteobacteria</taxon>
        <taxon>Lysobacterales</taxon>
        <taxon>Rhodanobacteraceae</taxon>
        <taxon>Aerosticca</taxon>
    </lineage>
</organism>
<dbReference type="PROSITE" id="PS00409">
    <property type="entry name" value="PROKAR_NTER_METHYL"/>
    <property type="match status" value="1"/>
</dbReference>
<protein>
    <submittedName>
        <fullName evidence="2">General secretion pathway protein J</fullName>
    </submittedName>
</protein>
<reference evidence="3" key="1">
    <citation type="submission" date="2018-04" db="EMBL/GenBank/DDBJ databases">
        <authorList>
            <person name="Watanabe M."/>
            <person name="Kojima H."/>
        </authorList>
    </citation>
    <scope>NUCLEOTIDE SEQUENCE [LARGE SCALE GENOMIC DNA]</scope>
    <source>
        <strain evidence="3">Dysh456</strain>
    </source>
</reference>
<keyword evidence="1" id="KW-0472">Membrane</keyword>
<dbReference type="AlphaFoldDB" id="A0A2Z6E933"/>
<dbReference type="SUPFAM" id="SSF54523">
    <property type="entry name" value="Pili subunits"/>
    <property type="match status" value="1"/>
</dbReference>
<feature type="transmembrane region" description="Helical" evidence="1">
    <location>
        <begin position="31"/>
        <end position="54"/>
    </location>
</feature>
<dbReference type="OrthoDB" id="5801210at2"/>
<name>A0A2Z6E933_9GAMM</name>
<evidence type="ECO:0000313" key="2">
    <source>
        <dbReference type="EMBL" id="BBD81199.1"/>
    </source>
</evidence>
<dbReference type="InterPro" id="IPR012902">
    <property type="entry name" value="N_methyl_site"/>
</dbReference>
<gene>
    <name evidence="2" type="ORF">ALSL_2575</name>
</gene>
<accession>A0A2Z6E933</accession>
<dbReference type="Pfam" id="PF07963">
    <property type="entry name" value="N_methyl"/>
    <property type="match status" value="1"/>
</dbReference>
<evidence type="ECO:0000313" key="3">
    <source>
        <dbReference type="Proteomes" id="UP000270530"/>
    </source>
</evidence>
<dbReference type="NCBIfam" id="TIGR02532">
    <property type="entry name" value="IV_pilin_GFxxxE"/>
    <property type="match status" value="1"/>
</dbReference>
<dbReference type="InterPro" id="IPR045584">
    <property type="entry name" value="Pilin-like"/>
</dbReference>
<sequence length="246" mass="26068">MACARAATGRGSLGRATVRHDRAGPGLPRGFSLLEVLGALALLALLLLGVYAGIRTATQSVRAGTAAIDRLDRIRAAQAFLRRELAQAMAQPIGRDERGDALYFSGNAHELRFVAPLPGYLGKRGPQLQTLTLVDDGHGGQRLEIRFAALATGGEAAPAQGRTEVLLEGVHEGAFAYRGVDARGQPGDWQSDWPDGRLLPALVRIELKAPAPEHWPPLVAPLRVDAGASLGRPGLLQRLRPLGGAR</sequence>
<keyword evidence="1" id="KW-1133">Transmembrane helix</keyword>
<dbReference type="Proteomes" id="UP000270530">
    <property type="component" value="Chromosome"/>
</dbReference>
<dbReference type="EMBL" id="AP018560">
    <property type="protein sequence ID" value="BBD81199.1"/>
    <property type="molecule type" value="Genomic_DNA"/>
</dbReference>
<keyword evidence="3" id="KW-1185">Reference proteome</keyword>
<proteinExistence type="predicted"/>
<dbReference type="KEGG" id="rbd:ALSL_2575"/>
<reference evidence="3" key="2">
    <citation type="submission" date="2018-06" db="EMBL/GenBank/DDBJ databases">
        <title>Genome sequence of Rhodanobacteraceae bacterium strain Dysh456.</title>
        <authorList>
            <person name="Fukui M."/>
        </authorList>
    </citation>
    <scope>NUCLEOTIDE SEQUENCE [LARGE SCALE GENOMIC DNA]</scope>
    <source>
        <strain evidence="3">Dysh456</strain>
    </source>
</reference>
<evidence type="ECO:0000256" key="1">
    <source>
        <dbReference type="SAM" id="Phobius"/>
    </source>
</evidence>